<dbReference type="EMBL" id="JXUW01000006">
    <property type="protein sequence ID" value="KJE77291.1"/>
    <property type="molecule type" value="Genomic_DNA"/>
</dbReference>
<protein>
    <recommendedName>
        <fullName evidence="3">Nucleotidyl transferase AbiEii toxin, Type IV TA system</fullName>
    </recommendedName>
</protein>
<evidence type="ECO:0008006" key="3">
    <source>
        <dbReference type="Google" id="ProtNLM"/>
    </source>
</evidence>
<organism evidence="1 2">
    <name type="scientific">Ferrimicrobium acidiphilum DSM 19497</name>
    <dbReference type="NCBI Taxonomy" id="1121877"/>
    <lineage>
        <taxon>Bacteria</taxon>
        <taxon>Bacillati</taxon>
        <taxon>Actinomycetota</taxon>
        <taxon>Acidimicrobiia</taxon>
        <taxon>Acidimicrobiales</taxon>
        <taxon>Acidimicrobiaceae</taxon>
        <taxon>Ferrimicrobium</taxon>
    </lineage>
</organism>
<name>A0A0D8FW22_9ACTN</name>
<proteinExistence type="predicted"/>
<dbReference type="PATRIC" id="fig|1121877.4.peg.1091"/>
<evidence type="ECO:0000313" key="2">
    <source>
        <dbReference type="Proteomes" id="UP000032336"/>
    </source>
</evidence>
<dbReference type="AlphaFoldDB" id="A0A0D8FW22"/>
<dbReference type="STRING" id="1121877.FEAC_10050"/>
<sequence length="167" mass="19451">MDNLLKRFRRVEWIHKSPEQIDWRLDGVSVTLLAYPFAHDFDFRTWRGITVADPKDIALQKAYALGRHARARDYIDLHAIMKAGLMSIDEIIDRAQHTYGNAFSPRLFLQQLTYTHDLADKDKDEAVSLMIEPQSFTIVEQDLQRLVQEWIDTLARHQPKSPKGPHS</sequence>
<keyword evidence="2" id="KW-1185">Reference proteome</keyword>
<reference evidence="1 2" key="1">
    <citation type="submission" date="2015-01" db="EMBL/GenBank/DDBJ databases">
        <title>Draft genome of the acidophilic iron oxidizer Ferrimicrobium acidiphilum strain T23.</title>
        <authorList>
            <person name="Poehlein A."/>
            <person name="Eisen S."/>
            <person name="Schloemann M."/>
            <person name="Johnson B.D."/>
            <person name="Daniel R."/>
            <person name="Muehling M."/>
        </authorList>
    </citation>
    <scope>NUCLEOTIDE SEQUENCE [LARGE SCALE GENOMIC DNA]</scope>
    <source>
        <strain evidence="1 2">T23</strain>
    </source>
</reference>
<accession>A0A0D8FW22</accession>
<gene>
    <name evidence="1" type="ORF">FEAC_10050</name>
</gene>
<dbReference type="RefSeq" id="WP_211250054.1">
    <property type="nucleotide sequence ID" value="NZ_JQKF01000059.1"/>
</dbReference>
<dbReference type="Proteomes" id="UP000032336">
    <property type="component" value="Unassembled WGS sequence"/>
</dbReference>
<comment type="caution">
    <text evidence="1">The sequence shown here is derived from an EMBL/GenBank/DDBJ whole genome shotgun (WGS) entry which is preliminary data.</text>
</comment>
<evidence type="ECO:0000313" key="1">
    <source>
        <dbReference type="EMBL" id="KJE77291.1"/>
    </source>
</evidence>